<sequence length="164" mass="19283">MDRLETRGNRMNVFLAIVSLAAYRAFLSLGFNKEYATELISDLGWKLYINMVKLPRFIARLLYRDPQKQMTFFLKLWMKFPFSTLGYKSKAWAEVDCFCIDWSECPPFEAIKNNGTDEEVEFFYNTWCLYDYAVAKEMVKGGYFKRKNCLSKGDQVCDMRSHGS</sequence>
<keyword evidence="1" id="KW-0812">Transmembrane</keyword>
<evidence type="ECO:0000313" key="2">
    <source>
        <dbReference type="EMBL" id="KKN56002.1"/>
    </source>
</evidence>
<evidence type="ECO:0008006" key="3">
    <source>
        <dbReference type="Google" id="ProtNLM"/>
    </source>
</evidence>
<gene>
    <name evidence="2" type="ORF">LCGC14_0576410</name>
</gene>
<accession>A0A0F9S167</accession>
<reference evidence="2" key="1">
    <citation type="journal article" date="2015" name="Nature">
        <title>Complex archaea that bridge the gap between prokaryotes and eukaryotes.</title>
        <authorList>
            <person name="Spang A."/>
            <person name="Saw J.H."/>
            <person name="Jorgensen S.L."/>
            <person name="Zaremba-Niedzwiedzka K."/>
            <person name="Martijn J."/>
            <person name="Lind A.E."/>
            <person name="van Eijk R."/>
            <person name="Schleper C."/>
            <person name="Guy L."/>
            <person name="Ettema T.J."/>
        </authorList>
    </citation>
    <scope>NUCLEOTIDE SEQUENCE</scope>
</reference>
<protein>
    <recommendedName>
        <fullName evidence="3">4-vinyl reductase 4VR domain-containing protein</fullName>
    </recommendedName>
</protein>
<organism evidence="2">
    <name type="scientific">marine sediment metagenome</name>
    <dbReference type="NCBI Taxonomy" id="412755"/>
    <lineage>
        <taxon>unclassified sequences</taxon>
        <taxon>metagenomes</taxon>
        <taxon>ecological metagenomes</taxon>
    </lineage>
</organism>
<keyword evidence="1" id="KW-0472">Membrane</keyword>
<keyword evidence="1" id="KW-1133">Transmembrane helix</keyword>
<dbReference type="AlphaFoldDB" id="A0A0F9S167"/>
<comment type="caution">
    <text evidence="2">The sequence shown here is derived from an EMBL/GenBank/DDBJ whole genome shotgun (WGS) entry which is preliminary data.</text>
</comment>
<name>A0A0F9S167_9ZZZZ</name>
<evidence type="ECO:0000256" key="1">
    <source>
        <dbReference type="SAM" id="Phobius"/>
    </source>
</evidence>
<feature type="transmembrane region" description="Helical" evidence="1">
    <location>
        <begin position="12"/>
        <end position="31"/>
    </location>
</feature>
<proteinExistence type="predicted"/>
<dbReference type="EMBL" id="LAZR01000862">
    <property type="protein sequence ID" value="KKN56002.1"/>
    <property type="molecule type" value="Genomic_DNA"/>
</dbReference>